<accession>A0A1Q3BMU8</accession>
<dbReference type="EMBL" id="BDDD01000710">
    <property type="protein sequence ID" value="GAV69285.1"/>
    <property type="molecule type" value="Genomic_DNA"/>
</dbReference>
<name>A0A1Q3BMU8_CEPFO</name>
<comment type="caution">
    <text evidence="2">The sequence shown here is derived from an EMBL/GenBank/DDBJ whole genome shotgun (WGS) entry which is preliminary data.</text>
</comment>
<protein>
    <recommendedName>
        <fullName evidence="4">Remorin C-terminal domain-containing protein</fullName>
    </recommendedName>
</protein>
<dbReference type="InParanoid" id="A0A1Q3BMU8"/>
<feature type="coiled-coil region" evidence="1">
    <location>
        <begin position="57"/>
        <end position="87"/>
    </location>
</feature>
<keyword evidence="1" id="KW-0175">Coiled coil</keyword>
<evidence type="ECO:0008006" key="4">
    <source>
        <dbReference type="Google" id="ProtNLM"/>
    </source>
</evidence>
<evidence type="ECO:0000313" key="3">
    <source>
        <dbReference type="Proteomes" id="UP000187406"/>
    </source>
</evidence>
<reference evidence="3" key="1">
    <citation type="submission" date="2016-04" db="EMBL/GenBank/DDBJ databases">
        <title>Cephalotus genome sequencing.</title>
        <authorList>
            <person name="Fukushima K."/>
            <person name="Hasebe M."/>
            <person name="Fang X."/>
        </authorList>
    </citation>
    <scope>NUCLEOTIDE SEQUENCE [LARGE SCALE GENOMIC DNA]</scope>
    <source>
        <strain evidence="3">cv. St1</strain>
    </source>
</reference>
<evidence type="ECO:0000256" key="1">
    <source>
        <dbReference type="SAM" id="Coils"/>
    </source>
</evidence>
<dbReference type="Proteomes" id="UP000187406">
    <property type="component" value="Unassembled WGS sequence"/>
</dbReference>
<keyword evidence="3" id="KW-1185">Reference proteome</keyword>
<organism evidence="2 3">
    <name type="scientific">Cephalotus follicularis</name>
    <name type="common">Albany pitcher plant</name>
    <dbReference type="NCBI Taxonomy" id="3775"/>
    <lineage>
        <taxon>Eukaryota</taxon>
        <taxon>Viridiplantae</taxon>
        <taxon>Streptophyta</taxon>
        <taxon>Embryophyta</taxon>
        <taxon>Tracheophyta</taxon>
        <taxon>Spermatophyta</taxon>
        <taxon>Magnoliopsida</taxon>
        <taxon>eudicotyledons</taxon>
        <taxon>Gunneridae</taxon>
        <taxon>Pentapetalae</taxon>
        <taxon>rosids</taxon>
        <taxon>fabids</taxon>
        <taxon>Oxalidales</taxon>
        <taxon>Cephalotaceae</taxon>
        <taxon>Cephalotus</taxon>
    </lineage>
</organism>
<gene>
    <name evidence="2" type="ORF">CFOL_v3_12786</name>
</gene>
<proteinExistence type="predicted"/>
<evidence type="ECO:0000313" key="2">
    <source>
        <dbReference type="EMBL" id="GAV69285.1"/>
    </source>
</evidence>
<dbReference type="AlphaFoldDB" id="A0A1Q3BMU8"/>
<sequence>MIRWQNYGRCCPSWSMKPLLDALPDSPLPICSNGFSPLTAATSDSFHSQSKLERSRVEALETTQKRIDRARKEATEKKKLRESAVQKISRVTSLSLKIQAAKNFNWLNLKRQC</sequence>